<organism evidence="3 4">
    <name type="scientific">Acropora cervicornis</name>
    <name type="common">Staghorn coral</name>
    <dbReference type="NCBI Taxonomy" id="6130"/>
    <lineage>
        <taxon>Eukaryota</taxon>
        <taxon>Metazoa</taxon>
        <taxon>Cnidaria</taxon>
        <taxon>Anthozoa</taxon>
        <taxon>Hexacorallia</taxon>
        <taxon>Scleractinia</taxon>
        <taxon>Astrocoeniina</taxon>
        <taxon>Acroporidae</taxon>
        <taxon>Acropora</taxon>
    </lineage>
</organism>
<keyword evidence="4" id="KW-1185">Reference proteome</keyword>
<gene>
    <name evidence="3" type="ORF">P5673_013010</name>
</gene>
<dbReference type="PANTHER" id="PTHR13354:SF11">
    <property type="entry name" value="LYSINE-SPECIFIC DEMETHYLASE 9"/>
    <property type="match status" value="1"/>
</dbReference>
<accession>A0AAD9V791</accession>
<evidence type="ECO:0000313" key="3">
    <source>
        <dbReference type="EMBL" id="KAK2563330.1"/>
    </source>
</evidence>
<name>A0AAD9V791_ACRCE</name>
<dbReference type="Proteomes" id="UP001249851">
    <property type="component" value="Unassembled WGS sequence"/>
</dbReference>
<dbReference type="AlphaFoldDB" id="A0AAD9V791"/>
<dbReference type="InterPro" id="IPR026306">
    <property type="entry name" value="RSBN1/Dpy-2/CEP530"/>
</dbReference>
<feature type="region of interest" description="Disordered" evidence="2">
    <location>
        <begin position="63"/>
        <end position="95"/>
    </location>
</feature>
<sequence>MAAGNCREVSFNGRDAIPSKSPFLKKAASIVLPKDEHVKKKRKLSVEGESKHELILENHTGKVRHLSSTEESWNITSVSSPSRSPSPTKTPNSLKTTLKKIKIDGKSEFATTAPAIISHNDLKLKIKRNSVETNHEGNMAKVNGDADVKKKKKKHKEHHHHHHHFNVDEEKSFNHEDHSIRLNPKEKTRLSHLIHTEIDCNGGASMLHVYLDEISGLRDEKMQKFVKLFFREVFAERSDGVPKHVMGIIHNAAAYLPELVEYFGEQHPNLPVKVSSLHKKSDIETLKMAEFSQRVQSTYAYGTYRAGPLLQFSLVGTVQEESGGYFPEFLDLLEQCLFLRETMPWGSFSALQLSDRNKSNDGPILWVRPGEQVVPTAESKSPFKKRRPGVNELQNLHYLPRASEPREILAEDRTRCHADHVGHGFDRQTTAAVGVLKAVHVGERSSVNRECKDVVCFSADNFNFLAQKLQLDLHEPPTQQCVSWIDDAKLNQLRREGVKYSTIRLRDNDIYFIPRNIIHQFRTVTACTSIAWHLRYKKYYPEVKEEEQQQQRVQTGKQEEGKT</sequence>
<dbReference type="PANTHER" id="PTHR13354">
    <property type="entry name" value="ROUND SPERMATID BASIC PROTEIN 1"/>
    <property type="match status" value="1"/>
</dbReference>
<protein>
    <submittedName>
        <fullName evidence="3">Lysine-specific demethylase 9</fullName>
    </submittedName>
</protein>
<reference evidence="3" key="1">
    <citation type="journal article" date="2023" name="G3 (Bethesda)">
        <title>Whole genome assembly and annotation of the endangered Caribbean coral Acropora cervicornis.</title>
        <authorList>
            <person name="Selwyn J.D."/>
            <person name="Vollmer S.V."/>
        </authorList>
    </citation>
    <scope>NUCLEOTIDE SEQUENCE</scope>
    <source>
        <strain evidence="3">K2</strain>
    </source>
</reference>
<feature type="compositionally biased region" description="Low complexity" evidence="2">
    <location>
        <begin position="76"/>
        <end position="93"/>
    </location>
</feature>
<evidence type="ECO:0000256" key="1">
    <source>
        <dbReference type="ARBA" id="ARBA00010560"/>
    </source>
</evidence>
<dbReference type="GO" id="GO:0005634">
    <property type="term" value="C:nucleus"/>
    <property type="evidence" value="ECO:0007669"/>
    <property type="project" value="InterPro"/>
</dbReference>
<evidence type="ECO:0000256" key="2">
    <source>
        <dbReference type="SAM" id="MobiDB-lite"/>
    </source>
</evidence>
<comment type="similarity">
    <text evidence="1">Belongs to the round spermatid basic protein 1 family.</text>
</comment>
<comment type="caution">
    <text evidence="3">The sequence shown here is derived from an EMBL/GenBank/DDBJ whole genome shotgun (WGS) entry which is preliminary data.</text>
</comment>
<reference evidence="3" key="2">
    <citation type="journal article" date="2023" name="Science">
        <title>Genomic signatures of disease resistance in endangered staghorn corals.</title>
        <authorList>
            <person name="Vollmer S.V."/>
            <person name="Selwyn J.D."/>
            <person name="Despard B.A."/>
            <person name="Roesel C.L."/>
        </authorList>
    </citation>
    <scope>NUCLEOTIDE SEQUENCE</scope>
    <source>
        <strain evidence="3">K2</strain>
    </source>
</reference>
<evidence type="ECO:0000313" key="4">
    <source>
        <dbReference type="Proteomes" id="UP001249851"/>
    </source>
</evidence>
<proteinExistence type="inferred from homology"/>
<dbReference type="EMBL" id="JARQWQ010000025">
    <property type="protein sequence ID" value="KAK2563330.1"/>
    <property type="molecule type" value="Genomic_DNA"/>
</dbReference>